<dbReference type="RefSeq" id="WP_395806041.1">
    <property type="nucleotide sequence ID" value="NZ_CP043494.1"/>
</dbReference>
<evidence type="ECO:0000313" key="2">
    <source>
        <dbReference type="Proteomes" id="UP001611383"/>
    </source>
</evidence>
<dbReference type="Proteomes" id="UP001611383">
    <property type="component" value="Chromosome"/>
</dbReference>
<proteinExistence type="predicted"/>
<keyword evidence="2" id="KW-1185">Reference proteome</keyword>
<protein>
    <recommendedName>
        <fullName evidence="3">Lipoprotein</fullName>
    </recommendedName>
</protein>
<evidence type="ECO:0000313" key="1">
    <source>
        <dbReference type="EMBL" id="WNG48474.1"/>
    </source>
</evidence>
<accession>A0ABY9WZ98</accession>
<gene>
    <name evidence="1" type="ORF">F0U60_33405</name>
</gene>
<organism evidence="1 2">
    <name type="scientific">Archangium minus</name>
    <dbReference type="NCBI Taxonomy" id="83450"/>
    <lineage>
        <taxon>Bacteria</taxon>
        <taxon>Pseudomonadati</taxon>
        <taxon>Myxococcota</taxon>
        <taxon>Myxococcia</taxon>
        <taxon>Myxococcales</taxon>
        <taxon>Cystobacterineae</taxon>
        <taxon>Archangiaceae</taxon>
        <taxon>Archangium</taxon>
    </lineage>
</organism>
<evidence type="ECO:0008006" key="3">
    <source>
        <dbReference type="Google" id="ProtNLM"/>
    </source>
</evidence>
<reference evidence="1 2" key="1">
    <citation type="submission" date="2019-08" db="EMBL/GenBank/DDBJ databases">
        <title>Archangium and Cystobacter genomes.</title>
        <authorList>
            <person name="Chen I.-C.K."/>
            <person name="Wielgoss S."/>
        </authorList>
    </citation>
    <scope>NUCLEOTIDE SEQUENCE [LARGE SCALE GENOMIC DNA]</scope>
    <source>
        <strain evidence="1 2">Cbm 6</strain>
    </source>
</reference>
<name>A0ABY9WZ98_9BACT</name>
<sequence>MAGEETVIPQAAQRMAEIGASAAAAGRALDAWQRTRIEQALTECANQAREKVLLEHMDGRSPTPAECLEEGKFGGKVRTRAKYFGEEMHKAALECAGLKLSALSPGGFSLEPRYRYNKQTGQRELITPEKEEALLEEGCYSELRGTIKPDVVIHSGNPRLPLAVYDFKCPCVNSSRASWCFYTKGPHQGRWQNAVYLEALGVEPEAILSWVGVTP</sequence>
<dbReference type="EMBL" id="CP043494">
    <property type="protein sequence ID" value="WNG48474.1"/>
    <property type="molecule type" value="Genomic_DNA"/>
</dbReference>